<accession>A0ABV7FTE4</accession>
<comment type="caution">
    <text evidence="2">The sequence shown here is derived from an EMBL/GenBank/DDBJ whole genome shotgun (WGS) entry which is preliminary data.</text>
</comment>
<dbReference type="RefSeq" id="WP_376920672.1">
    <property type="nucleotide sequence ID" value="NZ_JBHRSW010000029.1"/>
</dbReference>
<dbReference type="EMBL" id="JBHRSW010000029">
    <property type="protein sequence ID" value="MFC3122541.1"/>
    <property type="molecule type" value="Genomic_DNA"/>
</dbReference>
<feature type="transmembrane region" description="Helical" evidence="1">
    <location>
        <begin position="54"/>
        <end position="74"/>
    </location>
</feature>
<proteinExistence type="predicted"/>
<keyword evidence="1" id="KW-0472">Membrane</keyword>
<keyword evidence="1" id="KW-0812">Transmembrane</keyword>
<evidence type="ECO:0000256" key="1">
    <source>
        <dbReference type="SAM" id="Phobius"/>
    </source>
</evidence>
<protein>
    <submittedName>
        <fullName evidence="2">Uncharacterized protein</fullName>
    </submittedName>
</protein>
<keyword evidence="1" id="KW-1133">Transmembrane helix</keyword>
<gene>
    <name evidence="2" type="ORF">ACFOHL_13030</name>
</gene>
<reference evidence="3" key="1">
    <citation type="journal article" date="2019" name="Int. J. Syst. Evol. Microbiol.">
        <title>The Global Catalogue of Microorganisms (GCM) 10K type strain sequencing project: providing services to taxonomists for standard genome sequencing and annotation.</title>
        <authorList>
            <consortium name="The Broad Institute Genomics Platform"/>
            <consortium name="The Broad Institute Genome Sequencing Center for Infectious Disease"/>
            <person name="Wu L."/>
            <person name="Ma J."/>
        </authorList>
    </citation>
    <scope>NUCLEOTIDE SEQUENCE [LARGE SCALE GENOMIC DNA]</scope>
    <source>
        <strain evidence="3">KCTC 52473</strain>
    </source>
</reference>
<dbReference type="Proteomes" id="UP001595478">
    <property type="component" value="Unassembled WGS sequence"/>
</dbReference>
<organism evidence="2 3">
    <name type="scientific">Agaribacter flavus</name>
    <dbReference type="NCBI Taxonomy" id="1902781"/>
    <lineage>
        <taxon>Bacteria</taxon>
        <taxon>Pseudomonadati</taxon>
        <taxon>Pseudomonadota</taxon>
        <taxon>Gammaproteobacteria</taxon>
        <taxon>Alteromonadales</taxon>
        <taxon>Alteromonadaceae</taxon>
        <taxon>Agaribacter</taxon>
    </lineage>
</organism>
<keyword evidence="3" id="KW-1185">Reference proteome</keyword>
<evidence type="ECO:0000313" key="3">
    <source>
        <dbReference type="Proteomes" id="UP001595478"/>
    </source>
</evidence>
<name>A0ABV7FTE4_9ALTE</name>
<sequence length="85" mass="9693">MLKVKLLVATGVTLILEGYFYFVRDFLPVGGLEQFTNSSDEYVYYKVVAADEGFNINVIFYLGGLVLIALAYFVKRRINVDKRSK</sequence>
<evidence type="ECO:0000313" key="2">
    <source>
        <dbReference type="EMBL" id="MFC3122541.1"/>
    </source>
</evidence>